<dbReference type="InterPro" id="IPR050090">
    <property type="entry name" value="Tyrosine_recombinase_XerCD"/>
</dbReference>
<dbReference type="RefSeq" id="WP_067942562.1">
    <property type="nucleotide sequence ID" value="NZ_CAUSVG010000001.1"/>
</dbReference>
<dbReference type="HAMAP" id="MF_01808">
    <property type="entry name" value="Recomb_XerC_XerD"/>
    <property type="match status" value="1"/>
</dbReference>
<dbReference type="InterPro" id="IPR004107">
    <property type="entry name" value="Integrase_SAM-like_N"/>
</dbReference>
<feature type="active site" description="O-(3'-phospho-DNA)-tyrosine intermediate" evidence="9">
    <location>
        <position position="329"/>
    </location>
</feature>
<evidence type="ECO:0000256" key="5">
    <source>
        <dbReference type="ARBA" id="ARBA00022908"/>
    </source>
</evidence>
<feature type="active site" evidence="9">
    <location>
        <position position="297"/>
    </location>
</feature>
<dbReference type="EMBL" id="CP014228">
    <property type="protein sequence ID" value="AMD87653.1"/>
    <property type="molecule type" value="Genomic_DNA"/>
</dbReference>
<dbReference type="InterPro" id="IPR023009">
    <property type="entry name" value="Tyrosine_recombinase_XerC/XerD"/>
</dbReference>
<keyword evidence="14" id="KW-1185">Reference proteome</keyword>
<feature type="domain" description="Core-binding (CB)" evidence="12">
    <location>
        <begin position="20"/>
        <end position="112"/>
    </location>
</feature>
<comment type="subunit">
    <text evidence="9">Forms a cyclic heterotetrameric complex composed of two molecules of XerC and two molecules of XerD.</text>
</comment>
<dbReference type="Gene3D" id="1.10.443.10">
    <property type="entry name" value="Intergrase catalytic core"/>
    <property type="match status" value="1"/>
</dbReference>
<dbReference type="Pfam" id="PF00589">
    <property type="entry name" value="Phage_integrase"/>
    <property type="match status" value="1"/>
</dbReference>
<evidence type="ECO:0000259" key="11">
    <source>
        <dbReference type="PROSITE" id="PS51898"/>
    </source>
</evidence>
<comment type="subcellular location">
    <subcellularLocation>
        <location evidence="1 9">Cytoplasm</location>
    </subcellularLocation>
</comment>
<evidence type="ECO:0000256" key="7">
    <source>
        <dbReference type="ARBA" id="ARBA00023172"/>
    </source>
</evidence>
<dbReference type="GO" id="GO:0005737">
    <property type="term" value="C:cytoplasm"/>
    <property type="evidence" value="ECO:0007669"/>
    <property type="project" value="UniProtKB-SubCell"/>
</dbReference>
<feature type="active site" evidence="9">
    <location>
        <position position="201"/>
    </location>
</feature>
<evidence type="ECO:0000313" key="13">
    <source>
        <dbReference type="EMBL" id="AMD87653.1"/>
    </source>
</evidence>
<dbReference type="GO" id="GO:0051301">
    <property type="term" value="P:cell division"/>
    <property type="evidence" value="ECO:0007669"/>
    <property type="project" value="UniProtKB-KW"/>
</dbReference>
<keyword evidence="2 9" id="KW-0963">Cytoplasm</keyword>
<dbReference type="STRING" id="111015.AXF14_08725"/>
<dbReference type="InterPro" id="IPR011010">
    <property type="entry name" value="DNA_brk_join_enz"/>
</dbReference>
<keyword evidence="3 9" id="KW-0132">Cell division</keyword>
<dbReference type="PANTHER" id="PTHR30349:SF77">
    <property type="entry name" value="TYROSINE RECOMBINASE XERC"/>
    <property type="match status" value="1"/>
</dbReference>
<dbReference type="GO" id="GO:0003677">
    <property type="term" value="F:DNA binding"/>
    <property type="evidence" value="ECO:0007669"/>
    <property type="project" value="UniProtKB-UniRule"/>
</dbReference>
<dbReference type="GO" id="GO:0006313">
    <property type="term" value="P:DNA transposition"/>
    <property type="evidence" value="ECO:0007669"/>
    <property type="project" value="UniProtKB-UniRule"/>
</dbReference>
<comment type="similarity">
    <text evidence="9">Belongs to the 'phage' integrase family. XerC subfamily.</text>
</comment>
<sequence>MTERNERDGAGAAGAAGRPGTRGELLDAWFRHLSLQRGLSEHTVRAYCGDLEDLLTFLGVGPGETEPVGGALASLDLADLRAWLAELAASGHSRATVARRAAACRTFSTWADRSGLLASDVGARLRSPRADNRLPSVLTREQAERLLAVAAERAERGAGTADGGDDQREPGDDTPAARARVHALAVRDRALLELLYATGVRVSELCGLDVSDLDRTNRTLRVLGKGDKERTVPYGTPAARAVDAWLAERSALAARDAGGALLLGARGRRIDPRAVRDVVHRAAAAADVPDLGPHGLRHSAATHVLSGGADLRSVQELLGHSSLATTQRYTHVSAERLRSVYEQAFPRA</sequence>
<gene>
    <name evidence="9" type="primary">xerC</name>
    <name evidence="13" type="ORF">AXF14_08725</name>
</gene>
<evidence type="ECO:0000259" key="12">
    <source>
        <dbReference type="PROSITE" id="PS51900"/>
    </source>
</evidence>
<evidence type="ECO:0000256" key="2">
    <source>
        <dbReference type="ARBA" id="ARBA00022490"/>
    </source>
</evidence>
<comment type="function">
    <text evidence="9">Site-specific tyrosine recombinase, which acts by catalyzing the cutting and rejoining of the recombining DNA molecules. The XerC-XerD complex is essential to convert dimers of the bacterial chromosome into monomers to permit their segregation at cell division. It also contributes to the segregational stability of plasmids.</text>
</comment>
<accession>A0A0X8JF26</accession>
<dbReference type="SUPFAM" id="SSF56349">
    <property type="entry name" value="DNA breaking-rejoining enzymes"/>
    <property type="match status" value="1"/>
</dbReference>
<proteinExistence type="inferred from homology"/>
<dbReference type="Proteomes" id="UP000065220">
    <property type="component" value="Chromosome"/>
</dbReference>
<organism evidence="13 14">
    <name type="scientific">Actinomyces radicidentis</name>
    <dbReference type="NCBI Taxonomy" id="111015"/>
    <lineage>
        <taxon>Bacteria</taxon>
        <taxon>Bacillati</taxon>
        <taxon>Actinomycetota</taxon>
        <taxon>Actinomycetes</taxon>
        <taxon>Actinomycetales</taxon>
        <taxon>Actinomycetaceae</taxon>
        <taxon>Actinomyces</taxon>
    </lineage>
</organism>
<feature type="active site" evidence="9">
    <location>
        <position position="320"/>
    </location>
</feature>
<keyword evidence="6 9" id="KW-0238">DNA-binding</keyword>
<keyword evidence="7 9" id="KW-0233">DNA recombination</keyword>
<keyword evidence="8 9" id="KW-0131">Cell cycle</keyword>
<evidence type="ECO:0000256" key="3">
    <source>
        <dbReference type="ARBA" id="ARBA00022618"/>
    </source>
</evidence>
<evidence type="ECO:0000313" key="14">
    <source>
        <dbReference type="Proteomes" id="UP000065220"/>
    </source>
</evidence>
<dbReference type="PROSITE" id="PS51898">
    <property type="entry name" value="TYR_RECOMBINASE"/>
    <property type="match status" value="1"/>
</dbReference>
<dbReference type="CDD" id="cd00798">
    <property type="entry name" value="INT_XerDC_C"/>
    <property type="match status" value="1"/>
</dbReference>
<feature type="domain" description="Tyr recombinase" evidence="11">
    <location>
        <begin position="133"/>
        <end position="342"/>
    </location>
</feature>
<evidence type="ECO:0000256" key="6">
    <source>
        <dbReference type="ARBA" id="ARBA00023125"/>
    </source>
</evidence>
<dbReference type="OrthoDB" id="9801717at2"/>
<dbReference type="PANTHER" id="PTHR30349">
    <property type="entry name" value="PHAGE INTEGRASE-RELATED"/>
    <property type="match status" value="1"/>
</dbReference>
<dbReference type="InterPro" id="IPR013762">
    <property type="entry name" value="Integrase-like_cat_sf"/>
</dbReference>
<dbReference type="Pfam" id="PF02899">
    <property type="entry name" value="Phage_int_SAM_1"/>
    <property type="match status" value="1"/>
</dbReference>
<evidence type="ECO:0000256" key="8">
    <source>
        <dbReference type="ARBA" id="ARBA00023306"/>
    </source>
</evidence>
<dbReference type="KEGG" id="ard:AXF14_08725"/>
<evidence type="ECO:0000256" key="10">
    <source>
        <dbReference type="SAM" id="MobiDB-lite"/>
    </source>
</evidence>
<dbReference type="Gene3D" id="1.10.150.130">
    <property type="match status" value="1"/>
</dbReference>
<evidence type="ECO:0000256" key="4">
    <source>
        <dbReference type="ARBA" id="ARBA00022829"/>
    </source>
</evidence>
<evidence type="ECO:0000256" key="9">
    <source>
        <dbReference type="HAMAP-Rule" id="MF_01808"/>
    </source>
</evidence>
<dbReference type="AlphaFoldDB" id="A0A0X8JF26"/>
<name>A0A0X8JF26_ACTRD</name>
<dbReference type="PROSITE" id="PS51900">
    <property type="entry name" value="CB"/>
    <property type="match status" value="1"/>
</dbReference>
<keyword evidence="5 9" id="KW-0229">DNA integration</keyword>
<feature type="active site" evidence="9">
    <location>
        <position position="225"/>
    </location>
</feature>
<feature type="active site" evidence="9">
    <location>
        <position position="294"/>
    </location>
</feature>
<dbReference type="GO" id="GO:0007059">
    <property type="term" value="P:chromosome segregation"/>
    <property type="evidence" value="ECO:0007669"/>
    <property type="project" value="UniProtKB-UniRule"/>
</dbReference>
<keyword evidence="4 9" id="KW-0159">Chromosome partition</keyword>
<protein>
    <recommendedName>
        <fullName evidence="9">Tyrosine recombinase XerC</fullName>
    </recommendedName>
</protein>
<feature type="region of interest" description="Disordered" evidence="10">
    <location>
        <begin position="154"/>
        <end position="175"/>
    </location>
</feature>
<dbReference type="InterPro" id="IPR044068">
    <property type="entry name" value="CB"/>
</dbReference>
<dbReference type="InterPro" id="IPR010998">
    <property type="entry name" value="Integrase_recombinase_N"/>
</dbReference>
<reference evidence="14" key="1">
    <citation type="submission" date="2016-02" db="EMBL/GenBank/DDBJ databases">
        <authorList>
            <person name="Holder M.E."/>
            <person name="Ajami N.J."/>
            <person name="Petrosino J.F."/>
        </authorList>
    </citation>
    <scope>NUCLEOTIDE SEQUENCE [LARGE SCALE GENOMIC DNA]</scope>
    <source>
        <strain evidence="14">CCUG 36733</strain>
    </source>
</reference>
<dbReference type="GO" id="GO:0009037">
    <property type="term" value="F:tyrosine-based site-specific recombinase activity"/>
    <property type="evidence" value="ECO:0007669"/>
    <property type="project" value="UniProtKB-UniRule"/>
</dbReference>
<dbReference type="InterPro" id="IPR002104">
    <property type="entry name" value="Integrase_catalytic"/>
</dbReference>
<evidence type="ECO:0000256" key="1">
    <source>
        <dbReference type="ARBA" id="ARBA00004496"/>
    </source>
</evidence>